<dbReference type="InterPro" id="IPR002048">
    <property type="entry name" value="EF_hand_dom"/>
</dbReference>
<dbReference type="PROSITE" id="PS50222">
    <property type="entry name" value="EF_HAND_2"/>
    <property type="match status" value="1"/>
</dbReference>
<dbReference type="Gene3D" id="1.10.238.10">
    <property type="entry name" value="EF-hand"/>
    <property type="match status" value="1"/>
</dbReference>
<accession>A0A1I7X9J3</accession>
<dbReference type="GO" id="GO:0005509">
    <property type="term" value="F:calcium ion binding"/>
    <property type="evidence" value="ECO:0007669"/>
    <property type="project" value="InterPro"/>
</dbReference>
<dbReference type="PANTHER" id="PTHR12630:SF1">
    <property type="entry name" value="GLUCOSIDASE 2 SUBUNIT BETA"/>
    <property type="match status" value="1"/>
</dbReference>
<keyword evidence="3" id="KW-1185">Reference proteome</keyword>
<evidence type="ECO:0000313" key="3">
    <source>
        <dbReference type="Proteomes" id="UP000095283"/>
    </source>
</evidence>
<dbReference type="WBParaSite" id="Hba_14337">
    <property type="protein sequence ID" value="Hba_14337"/>
    <property type="gene ID" value="Hba_14337"/>
</dbReference>
<proteinExistence type="predicted"/>
<sequence>MAIFLITIISAAKEPDVEQVPRGVPYNSLLFLRNIFGHLLVHPAFSIVPIKDILQLISPRQELMIKSVVVSKKASVVFKEIDSNNDQKITHDEMKRLAYVDSNYDGEVSDEEVKVFISVDEADYEYFLSNMYDTLEITKKRYSNKIKSRDVVDESDDMIADDDKAHTDEQEEEEEVLIESNDAMPPYDEDTQKAIADADAVRKEFDELDIKIGSIDNQIREAEAFTEQDFGNDLAWAPLKGQCFELNEMQYIYKLCPFDKTVQKDKNGYGETSLG</sequence>
<reference evidence="4" key="1">
    <citation type="submission" date="2016-11" db="UniProtKB">
        <authorList>
            <consortium name="WormBaseParasite"/>
        </authorList>
    </citation>
    <scope>IDENTIFICATION</scope>
</reference>
<dbReference type="Proteomes" id="UP000095283">
    <property type="component" value="Unplaced"/>
</dbReference>
<evidence type="ECO:0000256" key="1">
    <source>
        <dbReference type="ARBA" id="ARBA00022837"/>
    </source>
</evidence>
<organism evidence="3 4">
    <name type="scientific">Heterorhabditis bacteriophora</name>
    <name type="common">Entomopathogenic nematode worm</name>
    <dbReference type="NCBI Taxonomy" id="37862"/>
    <lineage>
        <taxon>Eukaryota</taxon>
        <taxon>Metazoa</taxon>
        <taxon>Ecdysozoa</taxon>
        <taxon>Nematoda</taxon>
        <taxon>Chromadorea</taxon>
        <taxon>Rhabditida</taxon>
        <taxon>Rhabditina</taxon>
        <taxon>Rhabditomorpha</taxon>
        <taxon>Strongyloidea</taxon>
        <taxon>Heterorhabditidae</taxon>
        <taxon>Heterorhabditis</taxon>
    </lineage>
</organism>
<evidence type="ECO:0000259" key="2">
    <source>
        <dbReference type="PROSITE" id="PS50222"/>
    </source>
</evidence>
<dbReference type="AlphaFoldDB" id="A0A1I7X9J3"/>
<dbReference type="InterPro" id="IPR039794">
    <property type="entry name" value="Gtb1-like"/>
</dbReference>
<dbReference type="InterPro" id="IPR018247">
    <property type="entry name" value="EF_Hand_1_Ca_BS"/>
</dbReference>
<dbReference type="GO" id="GO:0006491">
    <property type="term" value="P:N-glycan processing"/>
    <property type="evidence" value="ECO:0007669"/>
    <property type="project" value="TreeGrafter"/>
</dbReference>
<keyword evidence="1" id="KW-0106">Calcium</keyword>
<dbReference type="SUPFAM" id="SSF47473">
    <property type="entry name" value="EF-hand"/>
    <property type="match status" value="1"/>
</dbReference>
<dbReference type="InterPro" id="IPR011992">
    <property type="entry name" value="EF-hand-dom_pair"/>
</dbReference>
<feature type="domain" description="EF-hand" evidence="2">
    <location>
        <begin position="69"/>
        <end position="104"/>
    </location>
</feature>
<dbReference type="PANTHER" id="PTHR12630">
    <property type="entry name" value="N-LINKED OLIGOSACCHARIDE PROCESSING"/>
    <property type="match status" value="1"/>
</dbReference>
<evidence type="ECO:0000313" key="4">
    <source>
        <dbReference type="WBParaSite" id="Hba_14337"/>
    </source>
</evidence>
<dbReference type="PROSITE" id="PS00018">
    <property type="entry name" value="EF_HAND_1"/>
    <property type="match status" value="1"/>
</dbReference>
<name>A0A1I7X9J3_HETBA</name>
<protein>
    <submittedName>
        <fullName evidence="4">EF-hand domain-containing protein</fullName>
    </submittedName>
</protein>
<dbReference type="GO" id="GO:0017177">
    <property type="term" value="C:glucosidase II complex"/>
    <property type="evidence" value="ECO:0007669"/>
    <property type="project" value="TreeGrafter"/>
</dbReference>